<dbReference type="InterPro" id="IPR000433">
    <property type="entry name" value="Znf_ZZ"/>
</dbReference>
<evidence type="ECO:0000313" key="24">
    <source>
        <dbReference type="Proteomes" id="UP000472264"/>
    </source>
</evidence>
<feature type="repeat" description="ANK" evidence="18">
    <location>
        <begin position="650"/>
        <end position="682"/>
    </location>
</feature>
<evidence type="ECO:0000256" key="9">
    <source>
        <dbReference type="ARBA" id="ARBA00022771"/>
    </source>
</evidence>
<dbReference type="FunFam" id="1.25.40.20:FF:001096">
    <property type="entry name" value="E3 ubiquitin-protein ligase MIB2-like isoform X2"/>
    <property type="match status" value="1"/>
</dbReference>
<dbReference type="Pfam" id="PF06701">
    <property type="entry name" value="MIB_HERC2"/>
    <property type="match status" value="2"/>
</dbReference>
<dbReference type="PANTHER" id="PTHR24202">
    <property type="entry name" value="E3 UBIQUITIN-PROTEIN LIGASE MIB2"/>
    <property type="match status" value="1"/>
</dbReference>
<evidence type="ECO:0000313" key="23">
    <source>
        <dbReference type="Ensembl" id="ENSENLP00000051344.1"/>
    </source>
</evidence>
<dbReference type="Pfam" id="PF18346">
    <property type="entry name" value="SH3_15"/>
    <property type="match status" value="2"/>
</dbReference>
<dbReference type="Pfam" id="PF00569">
    <property type="entry name" value="ZZ"/>
    <property type="match status" value="1"/>
</dbReference>
<evidence type="ECO:0000256" key="11">
    <source>
        <dbReference type="ARBA" id="ARBA00022833"/>
    </source>
</evidence>
<dbReference type="InterPro" id="IPR002110">
    <property type="entry name" value="Ankyrin_rpt"/>
</dbReference>
<comment type="subcellular location">
    <subcellularLocation>
        <location evidence="2">Cytoplasm</location>
    </subcellularLocation>
</comment>
<evidence type="ECO:0000256" key="4">
    <source>
        <dbReference type="ARBA" id="ARBA00012483"/>
    </source>
</evidence>
<sequence>LAMEVGMRVVRGLDWKWGNQDDGEGHVGTVVEIGRQGSTTTPDKTVVVQWDSGTRTNYRTGYQGAYDLLLYDNAQIGVRHSNIICDSCKKHGIMGMRWKCKVCFDYDLCTQCYMNNKHDLSHAFERYETAHSQPVSLVPRQNLPRIILKGIFQGVKVVRGPDWDWGNQDGGEGKVGKVVDIRGWDTESGRSVASVTWSNGTTNVYRMGHKGKVDLKYVSDGQGGFYYKDHLPKLGEHAELQRQESADGHSFQQGDKVKCLLEVDILRQMQEGHGGWNPKMAEYICRIGTVHRITDRGDVRVQYSNNIRWTFHPGALTKVNTFGVGELVRVLEDMDSVKRLQAGHGEWTDSMAPVLGQVGKVLKVYADGDLRVAFGGQTWTFNPACLSAQPVEVDANLMTAENPSESGSTVISVLEKLLSQSTEQDNPGRLVIEAARAILCPWQVDLKNQGKTALQVAAHQGHMEVVKALLQANSSVEVKDEDGDTALHYTAFGNQAEIARLLLSKGANVNLLNNSMCTALHIAVNKGFIDVVRVLTEHSADVNLQDSYGDTPLHDAIAKDFRNIIEILVVVPNIDFTQQNHRGFNLLHHAALKGNKLATEKILARARQLVDVKKDDGFSALHLAALNNHRDVAEILIKEGRCDINIRNNRNQTPLQLAVTQGHTNLVQLLVAEGADVNMEDEDGDTAMHVALLRPQLANVMISPTLSASGLLGNTELSVGAAMACFLAQEGADISYANHKGKSPLDLVADSTMLLQRLQAITCGQGVSSASLRRAHTTPNTMTNLVLPTPPGPSECLICSELALLVLFCPCQHSVACEECAHRMKKCIKCQVTITKKIRQVLTCGPTNQHNLLEQLQSRYRQMEERITCPICIDNYIKLVFQCGHASCIDCSAALKTCPICRQTIRERIQLFV</sequence>
<dbReference type="Pfam" id="PF12796">
    <property type="entry name" value="Ank_2"/>
    <property type="match status" value="2"/>
</dbReference>
<evidence type="ECO:0000256" key="6">
    <source>
        <dbReference type="ARBA" id="ARBA00022679"/>
    </source>
</evidence>
<dbReference type="Pfam" id="PF13920">
    <property type="entry name" value="zf-C3HC4_3"/>
    <property type="match status" value="2"/>
</dbReference>
<dbReference type="FunFam" id="3.30.40.10:FF:000094">
    <property type="entry name" value="E3 ubiquitin-protein ligase MIB2 isoform X1"/>
    <property type="match status" value="1"/>
</dbReference>
<dbReference type="InterPro" id="IPR043145">
    <property type="entry name" value="Znf_ZZ_sf"/>
</dbReference>
<dbReference type="PROSITE" id="PS50135">
    <property type="entry name" value="ZF_ZZ_2"/>
    <property type="match status" value="1"/>
</dbReference>
<dbReference type="InterPro" id="IPR037252">
    <property type="entry name" value="Mib_Herc2_sf"/>
</dbReference>
<feature type="domain" description="MIB/HERC2" evidence="22">
    <location>
        <begin position="1"/>
        <end position="74"/>
    </location>
</feature>
<feature type="repeat" description="ANK" evidence="18">
    <location>
        <begin position="449"/>
        <end position="481"/>
    </location>
</feature>
<dbReference type="GO" id="GO:0061630">
    <property type="term" value="F:ubiquitin protein ligase activity"/>
    <property type="evidence" value="ECO:0007669"/>
    <property type="project" value="UniProtKB-EC"/>
</dbReference>
<dbReference type="UniPathway" id="UPA00143"/>
<comment type="function">
    <text evidence="14">E3 ubiquitin-protein ligase that mediates ubiquitination of Delta receptors, which act as ligands of Notch proteins. Positively regulates the Delta-mediated Notch signaling by ubiquitinating the intracellular domain of Delta, leading to endocytosis of Delta receptors.</text>
</comment>
<evidence type="ECO:0000259" key="21">
    <source>
        <dbReference type="PROSITE" id="PS50135"/>
    </source>
</evidence>
<evidence type="ECO:0000256" key="1">
    <source>
        <dbReference type="ARBA" id="ARBA00000900"/>
    </source>
</evidence>
<keyword evidence="6" id="KW-0808">Transferase</keyword>
<comment type="pathway">
    <text evidence="3">Protein modification; protein ubiquitination.</text>
</comment>
<evidence type="ECO:0000256" key="19">
    <source>
        <dbReference type="PROSITE-ProRule" id="PRU00228"/>
    </source>
</evidence>
<keyword evidence="7" id="KW-0479">Metal-binding</keyword>
<dbReference type="Gene3D" id="3.30.60.90">
    <property type="match status" value="1"/>
</dbReference>
<dbReference type="PANTHER" id="PTHR24202:SF4">
    <property type="entry name" value="E3 UBIQUITIN-PROTEIN LIGASE MIB2-RELATED"/>
    <property type="match status" value="1"/>
</dbReference>
<dbReference type="GO" id="GO:0005737">
    <property type="term" value="C:cytoplasm"/>
    <property type="evidence" value="ECO:0007669"/>
    <property type="project" value="UniProtKB-SubCell"/>
</dbReference>
<dbReference type="CDD" id="cd02339">
    <property type="entry name" value="ZZ_Mind_bomb"/>
    <property type="match status" value="1"/>
</dbReference>
<dbReference type="GO" id="GO:0007219">
    <property type="term" value="P:Notch signaling pathway"/>
    <property type="evidence" value="ECO:0007669"/>
    <property type="project" value="UniProtKB-KW"/>
</dbReference>
<keyword evidence="24" id="KW-1185">Reference proteome</keyword>
<dbReference type="GO" id="GO:0008270">
    <property type="term" value="F:zinc ion binding"/>
    <property type="evidence" value="ECO:0007669"/>
    <property type="project" value="UniProtKB-KW"/>
</dbReference>
<evidence type="ECO:0000256" key="8">
    <source>
        <dbReference type="ARBA" id="ARBA00022737"/>
    </source>
</evidence>
<feature type="repeat" description="ANK" evidence="18">
    <location>
        <begin position="616"/>
        <end position="640"/>
    </location>
</feature>
<evidence type="ECO:0000256" key="14">
    <source>
        <dbReference type="ARBA" id="ARBA00056224"/>
    </source>
</evidence>
<dbReference type="FunFam" id="1.25.40.20:FF:000110">
    <property type="entry name" value="Mindbomb E3 ubiquitin protein ligase 2"/>
    <property type="match status" value="1"/>
</dbReference>
<keyword evidence="13 18" id="KW-0040">ANK repeat</keyword>
<evidence type="ECO:0000256" key="13">
    <source>
        <dbReference type="ARBA" id="ARBA00023043"/>
    </source>
</evidence>
<dbReference type="PROSITE" id="PS50297">
    <property type="entry name" value="ANK_REP_REGION"/>
    <property type="match status" value="5"/>
</dbReference>
<feature type="domain" description="MIB/HERC2" evidence="22">
    <location>
        <begin position="143"/>
        <end position="221"/>
    </location>
</feature>
<dbReference type="InterPro" id="IPR001841">
    <property type="entry name" value="Znf_RING"/>
</dbReference>
<accession>A0A665X5R3</accession>
<dbReference type="EC" id="2.3.2.27" evidence="4"/>
<evidence type="ECO:0000256" key="3">
    <source>
        <dbReference type="ARBA" id="ARBA00004906"/>
    </source>
</evidence>
<evidence type="ECO:0000256" key="10">
    <source>
        <dbReference type="ARBA" id="ARBA00022786"/>
    </source>
</evidence>
<dbReference type="Proteomes" id="UP000472264">
    <property type="component" value="Chromosome 7"/>
</dbReference>
<gene>
    <name evidence="23" type="primary">mib2</name>
</gene>
<dbReference type="Pfam" id="PF13857">
    <property type="entry name" value="Ank_5"/>
    <property type="match status" value="1"/>
</dbReference>
<dbReference type="PROSITE" id="PS50089">
    <property type="entry name" value="ZF_RING_2"/>
    <property type="match status" value="1"/>
</dbReference>
<keyword evidence="9 19" id="KW-0863">Zinc-finger</keyword>
<dbReference type="InterPro" id="IPR042056">
    <property type="entry name" value="MIB1/2_ZZ"/>
</dbReference>
<dbReference type="Gene3D" id="2.30.30.40">
    <property type="entry name" value="SH3 Domains"/>
    <property type="match status" value="2"/>
</dbReference>
<dbReference type="FunFam" id="2.30.30.40:FF:000078">
    <property type="entry name" value="Putative e3 ubiquitin-protein ligase mib2"/>
    <property type="match status" value="1"/>
</dbReference>
<comment type="catalytic activity">
    <reaction evidence="1">
        <text>S-ubiquitinyl-[E2 ubiquitin-conjugating enzyme]-L-cysteine + [acceptor protein]-L-lysine = [E2 ubiquitin-conjugating enzyme]-L-cysteine + N(6)-ubiquitinyl-[acceptor protein]-L-lysine.</text>
        <dbReference type="EC" id="2.3.2.27"/>
    </reaction>
</comment>
<dbReference type="InterPro" id="IPR040847">
    <property type="entry name" value="SH3_15"/>
</dbReference>
<dbReference type="InterPro" id="IPR010606">
    <property type="entry name" value="Mib_Herc2"/>
</dbReference>
<feature type="domain" description="ZZ-type" evidence="21">
    <location>
        <begin position="80"/>
        <end position="132"/>
    </location>
</feature>
<dbReference type="CDD" id="cd16726">
    <property type="entry name" value="RING-HC_MIB2_rpt1"/>
    <property type="match status" value="1"/>
</dbReference>
<dbReference type="PRINTS" id="PR01415">
    <property type="entry name" value="ANKYRIN"/>
</dbReference>
<dbReference type="InterPro" id="IPR013083">
    <property type="entry name" value="Znf_RING/FYVE/PHD"/>
</dbReference>
<protein>
    <recommendedName>
        <fullName evidence="15">E3 ubiquitin-protein ligase MIB2</fullName>
        <ecNumber evidence="4">2.3.2.27</ecNumber>
    </recommendedName>
    <alternativeName>
        <fullName evidence="16">Mind bomb homolog 2</fullName>
    </alternativeName>
    <alternativeName>
        <fullName evidence="17">RING-type E3 ubiquitin transferase MIB2</fullName>
    </alternativeName>
</protein>
<dbReference type="SUPFAM" id="SSF57850">
    <property type="entry name" value="RING/U-box"/>
    <property type="match status" value="2"/>
</dbReference>
<dbReference type="InterPro" id="IPR036770">
    <property type="entry name" value="Ankyrin_rpt-contain_sf"/>
</dbReference>
<proteinExistence type="predicted"/>
<dbReference type="FunFam" id="3.30.40.10:FF:000261">
    <property type="entry name" value="Mindbomb E3 ubiquitin protein ligase 2"/>
    <property type="match status" value="1"/>
</dbReference>
<dbReference type="Pfam" id="PF00023">
    <property type="entry name" value="Ank"/>
    <property type="match status" value="1"/>
</dbReference>
<evidence type="ECO:0000256" key="18">
    <source>
        <dbReference type="PROSITE-ProRule" id="PRU00023"/>
    </source>
</evidence>
<dbReference type="Gene3D" id="1.25.40.20">
    <property type="entry name" value="Ankyrin repeat-containing domain"/>
    <property type="match status" value="4"/>
</dbReference>
<keyword evidence="8" id="KW-0677">Repeat</keyword>
<dbReference type="FunFam" id="3.30.60.90:FF:000004">
    <property type="entry name" value="Putative E3 ubiquitin-protein ligase MIB2"/>
    <property type="match status" value="1"/>
</dbReference>
<reference evidence="23" key="3">
    <citation type="submission" date="2025-09" db="UniProtKB">
        <authorList>
            <consortium name="Ensembl"/>
        </authorList>
    </citation>
    <scope>IDENTIFICATION</scope>
</reference>
<dbReference type="SMART" id="SM00184">
    <property type="entry name" value="RING"/>
    <property type="match status" value="2"/>
</dbReference>
<reference evidence="23" key="2">
    <citation type="submission" date="2025-08" db="UniProtKB">
        <authorList>
            <consortium name="Ensembl"/>
        </authorList>
    </citation>
    <scope>IDENTIFICATION</scope>
</reference>
<feature type="domain" description="RING-type" evidence="20">
    <location>
        <begin position="869"/>
        <end position="902"/>
    </location>
</feature>
<evidence type="ECO:0000256" key="5">
    <source>
        <dbReference type="ARBA" id="ARBA00022490"/>
    </source>
</evidence>
<dbReference type="PROSITE" id="PS51416">
    <property type="entry name" value="MIB_HERC2"/>
    <property type="match status" value="2"/>
</dbReference>
<dbReference type="SMART" id="SM00248">
    <property type="entry name" value="ANK"/>
    <property type="match status" value="8"/>
</dbReference>
<evidence type="ECO:0000256" key="12">
    <source>
        <dbReference type="ARBA" id="ARBA00022976"/>
    </source>
</evidence>
<feature type="repeat" description="ANK" evidence="18">
    <location>
        <begin position="482"/>
        <end position="514"/>
    </location>
</feature>
<dbReference type="GO" id="GO:0016567">
    <property type="term" value="P:protein ubiquitination"/>
    <property type="evidence" value="ECO:0007669"/>
    <property type="project" value="UniProtKB-UniPathway"/>
</dbReference>
<keyword evidence="10" id="KW-0833">Ubl conjugation pathway</keyword>
<dbReference type="Gene3D" id="3.30.40.10">
    <property type="entry name" value="Zinc/RING finger domain, C3HC4 (zinc finger)"/>
    <property type="match status" value="2"/>
</dbReference>
<evidence type="ECO:0000256" key="15">
    <source>
        <dbReference type="ARBA" id="ARBA00071885"/>
    </source>
</evidence>
<dbReference type="SUPFAM" id="SSF48403">
    <property type="entry name" value="Ankyrin repeat"/>
    <property type="match status" value="1"/>
</dbReference>
<evidence type="ECO:0000259" key="22">
    <source>
        <dbReference type="PROSITE" id="PS51416"/>
    </source>
</evidence>
<evidence type="ECO:0000259" key="20">
    <source>
        <dbReference type="PROSITE" id="PS50089"/>
    </source>
</evidence>
<keyword evidence="5" id="KW-0963">Cytoplasm</keyword>
<reference evidence="23" key="1">
    <citation type="submission" date="2021-04" db="EMBL/GenBank/DDBJ databases">
        <authorList>
            <consortium name="Wellcome Sanger Institute Data Sharing"/>
        </authorList>
    </citation>
    <scope>NUCLEOTIDE SEQUENCE [LARGE SCALE GENOMIC DNA]</scope>
</reference>
<dbReference type="Ensembl" id="ENSENLT00000052591.1">
    <property type="protein sequence ID" value="ENSENLP00000051344.1"/>
    <property type="gene ID" value="ENSENLG00000021522.1"/>
</dbReference>
<dbReference type="FunFam" id="2.30.30.40:FF:000044">
    <property type="entry name" value="E3 ubiquitin-protein ligase MIB2, putative"/>
    <property type="match status" value="1"/>
</dbReference>
<evidence type="ECO:0000256" key="7">
    <source>
        <dbReference type="ARBA" id="ARBA00022723"/>
    </source>
</evidence>
<evidence type="ECO:0000256" key="2">
    <source>
        <dbReference type="ARBA" id="ARBA00004496"/>
    </source>
</evidence>
<evidence type="ECO:0000256" key="16">
    <source>
        <dbReference type="ARBA" id="ARBA00078905"/>
    </source>
</evidence>
<name>A0A665X5R3_ECHNA</name>
<feature type="repeat" description="ANK" evidence="18">
    <location>
        <begin position="515"/>
        <end position="547"/>
    </location>
</feature>
<dbReference type="AlphaFoldDB" id="A0A665X5R3"/>
<dbReference type="PROSITE" id="PS50088">
    <property type="entry name" value="ANK_REPEAT"/>
    <property type="match status" value="5"/>
</dbReference>
<evidence type="ECO:0000256" key="17">
    <source>
        <dbReference type="ARBA" id="ARBA00080621"/>
    </source>
</evidence>
<dbReference type="PROSITE" id="PS01357">
    <property type="entry name" value="ZF_ZZ_1"/>
    <property type="match status" value="1"/>
</dbReference>
<dbReference type="SUPFAM" id="SSF159034">
    <property type="entry name" value="Mib/herc2 domain-like"/>
    <property type="match status" value="2"/>
</dbReference>
<organism evidence="23 24">
    <name type="scientific">Echeneis naucrates</name>
    <name type="common">Live sharksucker</name>
    <dbReference type="NCBI Taxonomy" id="173247"/>
    <lineage>
        <taxon>Eukaryota</taxon>
        <taxon>Metazoa</taxon>
        <taxon>Chordata</taxon>
        <taxon>Craniata</taxon>
        <taxon>Vertebrata</taxon>
        <taxon>Euteleostomi</taxon>
        <taxon>Actinopterygii</taxon>
        <taxon>Neopterygii</taxon>
        <taxon>Teleostei</taxon>
        <taxon>Neoteleostei</taxon>
        <taxon>Acanthomorphata</taxon>
        <taxon>Carangaria</taxon>
        <taxon>Carangiformes</taxon>
        <taxon>Echeneidae</taxon>
        <taxon>Echeneis</taxon>
    </lineage>
</organism>
<keyword evidence="11" id="KW-0862">Zinc</keyword>
<keyword evidence="12" id="KW-0914">Notch signaling pathway</keyword>
<dbReference type="SMART" id="SM00291">
    <property type="entry name" value="ZnF_ZZ"/>
    <property type="match status" value="1"/>
</dbReference>